<evidence type="ECO:0000313" key="2">
    <source>
        <dbReference type="Proteomes" id="UP000236291"/>
    </source>
</evidence>
<evidence type="ECO:0000313" key="1">
    <source>
        <dbReference type="EMBL" id="PNY11321.1"/>
    </source>
</evidence>
<accession>A0A2K3P7R1</accession>
<dbReference type="InterPro" id="IPR052361">
    <property type="entry name" value="F-box_domain"/>
</dbReference>
<dbReference type="PANTHER" id="PTHR31790">
    <property type="entry name" value="OS02G0783600 PROTEIN"/>
    <property type="match status" value="1"/>
</dbReference>
<reference evidence="1 2" key="1">
    <citation type="journal article" date="2014" name="Am. J. Bot.">
        <title>Genome assembly and annotation for red clover (Trifolium pratense; Fabaceae).</title>
        <authorList>
            <person name="Istvanek J."/>
            <person name="Jaros M."/>
            <person name="Krenek A."/>
            <person name="Repkova J."/>
        </authorList>
    </citation>
    <scope>NUCLEOTIDE SEQUENCE [LARGE SCALE GENOMIC DNA]</scope>
    <source>
        <strain evidence="2">cv. Tatra</strain>
        <tissue evidence="1">Young leaves</tissue>
    </source>
</reference>
<feature type="non-terminal residue" evidence="1">
    <location>
        <position position="1"/>
    </location>
</feature>
<dbReference type="AlphaFoldDB" id="A0A2K3P7R1"/>
<sequence>DCSSIAGSCNGLICLTGCHYLPATSTIYYHEHEYWLRLWNPATREISENFGCFIGSRGFNFNFGCDNSTGTFKVVASRYILDQRTTDVRVLSFGDSVWRNIESFPVVPLHVDPIVFGHNAVFFNGTLNWLAIHNYTMESWFTRQKYITVQQLIIVSLDLETETYNMYTLPQGFVQMKKFGDQESWTQFLKISFHDLQLNYDFSNKMRKYHIYIRPLFLSKDGDTLVLRSHTEEQAILYNWRDHRVERSRVSVHKTVIDDETYDQLYWDDANVITNNSTGRQFSSFAVFGTGMLWASENLAVQSKKGAAAPLWFGYPAECLQQFDYFSTCRDLISKFLLKLVLLYSAELFCWWKKLSKITSDASFMEEENNKKLKILHKIEGERKFQKQDQLFCV</sequence>
<dbReference type="Proteomes" id="UP000236291">
    <property type="component" value="Unassembled WGS sequence"/>
</dbReference>
<comment type="caution">
    <text evidence="1">The sequence shown here is derived from an EMBL/GenBank/DDBJ whole genome shotgun (WGS) entry which is preliminary data.</text>
</comment>
<reference evidence="1 2" key="2">
    <citation type="journal article" date="2017" name="Front. Plant Sci.">
        <title>Gene Classification and Mining of Molecular Markers Useful in Red Clover (Trifolium pratense) Breeding.</title>
        <authorList>
            <person name="Istvanek J."/>
            <person name="Dluhosova J."/>
            <person name="Dluhos P."/>
            <person name="Patkova L."/>
            <person name="Nedelnik J."/>
            <person name="Repkova J."/>
        </authorList>
    </citation>
    <scope>NUCLEOTIDE SEQUENCE [LARGE SCALE GENOMIC DNA]</scope>
    <source>
        <strain evidence="2">cv. Tatra</strain>
        <tissue evidence="1">Young leaves</tissue>
    </source>
</reference>
<dbReference type="PANTHER" id="PTHR31790:SF81">
    <property type="entry name" value="PROTEIN, PUTATIVE-RELATED"/>
    <property type="match status" value="1"/>
</dbReference>
<protein>
    <recommendedName>
        <fullName evidence="3">F-box protein</fullName>
    </recommendedName>
</protein>
<name>A0A2K3P7R1_TRIPR</name>
<evidence type="ECO:0008006" key="3">
    <source>
        <dbReference type="Google" id="ProtNLM"/>
    </source>
</evidence>
<organism evidence="1 2">
    <name type="scientific">Trifolium pratense</name>
    <name type="common">Red clover</name>
    <dbReference type="NCBI Taxonomy" id="57577"/>
    <lineage>
        <taxon>Eukaryota</taxon>
        <taxon>Viridiplantae</taxon>
        <taxon>Streptophyta</taxon>
        <taxon>Embryophyta</taxon>
        <taxon>Tracheophyta</taxon>
        <taxon>Spermatophyta</taxon>
        <taxon>Magnoliopsida</taxon>
        <taxon>eudicotyledons</taxon>
        <taxon>Gunneridae</taxon>
        <taxon>Pentapetalae</taxon>
        <taxon>rosids</taxon>
        <taxon>fabids</taxon>
        <taxon>Fabales</taxon>
        <taxon>Fabaceae</taxon>
        <taxon>Papilionoideae</taxon>
        <taxon>50 kb inversion clade</taxon>
        <taxon>NPAAA clade</taxon>
        <taxon>Hologalegina</taxon>
        <taxon>IRL clade</taxon>
        <taxon>Trifolieae</taxon>
        <taxon>Trifolium</taxon>
    </lineage>
</organism>
<dbReference type="EMBL" id="ASHM01004459">
    <property type="protein sequence ID" value="PNY11321.1"/>
    <property type="molecule type" value="Genomic_DNA"/>
</dbReference>
<gene>
    <name evidence="1" type="ORF">L195_g007925</name>
</gene>
<proteinExistence type="predicted"/>